<evidence type="ECO:0000256" key="1">
    <source>
        <dbReference type="SAM" id="MobiDB-lite"/>
    </source>
</evidence>
<feature type="region of interest" description="Disordered" evidence="1">
    <location>
        <begin position="288"/>
        <end position="311"/>
    </location>
</feature>
<gene>
    <name evidence="3" type="primary">bpj</name>
    <name evidence="3" type="ORF">ChaoS9_140</name>
</gene>
<feature type="domain" description="Baseplate protein J-like barrel" evidence="2">
    <location>
        <begin position="100"/>
        <end position="197"/>
    </location>
</feature>
<proteinExistence type="predicted"/>
<dbReference type="RefSeq" id="YP_010077976.1">
    <property type="nucleotide sequence ID" value="NC_054953.1"/>
</dbReference>
<feature type="compositionally biased region" description="Acidic residues" evidence="1">
    <location>
        <begin position="300"/>
        <end position="309"/>
    </location>
</feature>
<dbReference type="PANTHER" id="PTHR37829">
    <property type="entry name" value="PHAGE-LIKE ELEMENT PBSX PROTEIN XKDT"/>
    <property type="match status" value="1"/>
</dbReference>
<name>A0A481V9F9_9CAUD</name>
<dbReference type="Pfam" id="PF04865">
    <property type="entry name" value="Baseplate_J"/>
    <property type="match status" value="1"/>
</dbReference>
<evidence type="ECO:0000313" key="4">
    <source>
        <dbReference type="Proteomes" id="UP000294095"/>
    </source>
</evidence>
<dbReference type="EMBL" id="MK310226">
    <property type="protein sequence ID" value="QBI90035.1"/>
    <property type="molecule type" value="Genomic_DNA"/>
</dbReference>
<evidence type="ECO:0000313" key="3">
    <source>
        <dbReference type="EMBL" id="QBI90035.1"/>
    </source>
</evidence>
<dbReference type="InterPro" id="IPR052399">
    <property type="entry name" value="Phage_Baseplate_Assmbl_Protein"/>
</dbReference>
<reference evidence="4" key="1">
    <citation type="journal article" date="2019" name="Genes (Basel)">
        <title>Halobacterium salinarum virus ChaoS9, a Novel Halovirus Related to PhiH1 and PhiCh1.</title>
        <authorList>
            <person name="Dyall-Smith M."/>
            <person name="Palm P."/>
            <person name="Wanner G."/>
            <person name="Witte A."/>
            <person name="Oesterhelt D."/>
            <person name="Pfeiffer F."/>
        </authorList>
    </citation>
    <scope>NUCLEOTIDE SEQUENCE [LARGE SCALE GENOMIC DNA]</scope>
</reference>
<dbReference type="PANTHER" id="PTHR37829:SF3">
    <property type="entry name" value="PROTEIN JAYE-RELATED"/>
    <property type="match status" value="1"/>
</dbReference>
<dbReference type="Proteomes" id="UP000294095">
    <property type="component" value="Segment"/>
</dbReference>
<sequence length="419" mass="45783">MSDYGIDDDGSFTRKHIDTIREDVREDVQNETGSDVSLRQGAPLRQIIDGVTVEIAHQWEVLEQVYYAGFYEDSFGEQLDKQLALAGFSRLAARSATGEVEFSRSEPAGDDITIPEGTVVTTRRTETKPEIPFETTEEVILEAGSTTVTASIEAQKPWQSDLDEDWLGEETNVAADTITRIDDAVAGIEAVTNPEPTGDEDLGYVSGRDRESDAEFKLRYENSLAEGGTSTGPAMESRIFNYDEDIISVRVDEVRNEQDGYGPRVTIFAPGVVDDDIAQAILESRAAGTESIGDSTGTAEFDDGTESPEEFDRATEVTVYVDAQLTTSDSFPEDGTEQIRDRIIRYVGGEASDGITYPGLEIGEDAIYDQIFRRVMEVGGVIEADLQIGDDEANLVEDNIAVGDREAAMTGIDEVTVDE</sequence>
<protein>
    <submittedName>
        <fullName evidence="3">Baseplate J family protein</fullName>
    </submittedName>
</protein>
<keyword evidence="4" id="KW-1185">Reference proteome</keyword>
<dbReference type="GeneID" id="65066881"/>
<evidence type="ECO:0000259" key="2">
    <source>
        <dbReference type="Pfam" id="PF04865"/>
    </source>
</evidence>
<organism evidence="3 4">
    <name type="scientific">Halobacterium phage ChaoS9</name>
    <dbReference type="NCBI Taxonomy" id="2847105"/>
    <lineage>
        <taxon>Viruses</taxon>
        <taxon>Duplodnaviria</taxon>
        <taxon>Heunggongvirae</taxon>
        <taxon>Uroviricota</taxon>
        <taxon>Caudoviricetes</taxon>
        <taxon>Vertoviridae</taxon>
        <taxon>Chaovirus</taxon>
        <taxon>Chaovirus bigenum</taxon>
        <taxon>Chaovirus ChaoS9</taxon>
    </lineage>
</organism>
<dbReference type="InterPro" id="IPR006949">
    <property type="entry name" value="Barrel_Baseplate_J-like"/>
</dbReference>
<accession>A0A481V9F9</accession>